<feature type="domain" description="DUF1400" evidence="2">
    <location>
        <begin position="26"/>
        <end position="151"/>
    </location>
</feature>
<dbReference type="Pfam" id="PF07176">
    <property type="entry name" value="DUF1400"/>
    <property type="match status" value="1"/>
</dbReference>
<gene>
    <name evidence="3" type="ORF">BRW62_03420</name>
</gene>
<feature type="signal peptide" evidence="1">
    <location>
        <begin position="1"/>
        <end position="26"/>
    </location>
</feature>
<dbReference type="Proteomes" id="UP000231057">
    <property type="component" value="Chromosome"/>
</dbReference>
<dbReference type="AlphaFoldDB" id="A0A2D2Q0B9"/>
<dbReference type="RefSeq" id="WP_099798299.1">
    <property type="nucleotide sequence ID" value="NZ_CP018092.1"/>
</dbReference>
<reference evidence="4" key="2">
    <citation type="journal article" date="2022" name="Front. Microbiol.">
        <title>Comparative Genomic Analysis Revealed Distinct Molecular Components and Organization of CO2-Concentrating Mechanism in Thermophilic Cyanobacteria.</title>
        <authorList>
            <person name="Tang J."/>
            <person name="Zhou H."/>
            <person name="Yao D."/>
            <person name="Riaz S."/>
            <person name="You D."/>
            <person name="Klepacz-Smolka A."/>
            <person name="Daroch M."/>
        </authorList>
    </citation>
    <scope>NUCLEOTIDE SEQUENCE [LARGE SCALE GENOMIC DNA]</scope>
    <source>
        <strain evidence="4">PCC 6715</strain>
    </source>
</reference>
<sequence length="174" mass="19102">MLKRLSPWLVALALPVGALFVTPAKAANYVSLTYGPFQRSFPMSELEEYVSTQQATGELGSLMRLVPKDDQAKLLEFLGMKLPFNVVQVNGILNSPIGKDVLKQFSQVTIRRDKAGEVALRGAMLTAAASPEGLSMMSFLKNYPAETISLDLKKLNRMLKKQDGLMGMLGNLRP</sequence>
<evidence type="ECO:0000313" key="3">
    <source>
        <dbReference type="EMBL" id="ATS17950.1"/>
    </source>
</evidence>
<evidence type="ECO:0000259" key="2">
    <source>
        <dbReference type="Pfam" id="PF07176"/>
    </source>
</evidence>
<evidence type="ECO:0000256" key="1">
    <source>
        <dbReference type="SAM" id="SignalP"/>
    </source>
</evidence>
<proteinExistence type="predicted"/>
<keyword evidence="4" id="KW-1185">Reference proteome</keyword>
<dbReference type="InterPro" id="IPR010802">
    <property type="entry name" value="DUF1400"/>
</dbReference>
<keyword evidence="3" id="KW-0378">Hydrolase</keyword>
<dbReference type="GO" id="GO:0016787">
    <property type="term" value="F:hydrolase activity"/>
    <property type="evidence" value="ECO:0007669"/>
    <property type="project" value="UniProtKB-KW"/>
</dbReference>
<dbReference type="OrthoDB" id="572495at2"/>
<dbReference type="KEGG" id="slw:BRW62_03420"/>
<feature type="chain" id="PRO_5013689371" evidence="1">
    <location>
        <begin position="27"/>
        <end position="174"/>
    </location>
</feature>
<organism evidence="3 4">
    <name type="scientific">Parathermosynechococcus lividus PCC 6715</name>
    <dbReference type="NCBI Taxonomy" id="1917166"/>
    <lineage>
        <taxon>Bacteria</taxon>
        <taxon>Bacillati</taxon>
        <taxon>Cyanobacteriota</taxon>
        <taxon>Cyanophyceae</taxon>
        <taxon>Acaryochloridales</taxon>
        <taxon>Thermosynechococcaceae</taxon>
        <taxon>Parathermosynechococcus</taxon>
    </lineage>
</organism>
<accession>A0A2D2Q0B9</accession>
<name>A0A2D2Q0B9_PARLV</name>
<keyword evidence="1" id="KW-0732">Signal</keyword>
<evidence type="ECO:0000313" key="4">
    <source>
        <dbReference type="Proteomes" id="UP000231057"/>
    </source>
</evidence>
<protein>
    <submittedName>
        <fullName evidence="3">Alpha/beta hydrolase</fullName>
    </submittedName>
</protein>
<dbReference type="EMBL" id="CP018092">
    <property type="protein sequence ID" value="ATS17950.1"/>
    <property type="molecule type" value="Genomic_DNA"/>
</dbReference>
<reference evidence="3 4" key="1">
    <citation type="submission" date="2016-11" db="EMBL/GenBank/DDBJ databases">
        <title>Complete genome sequence of thermophilic cyanobacteria strain Synechococcus sp. PCC6715.</title>
        <authorList>
            <person name="Tang J."/>
            <person name="Daroch M."/>
            <person name="Liang Y."/>
            <person name="Jiang D."/>
            <person name="Shah M."/>
        </authorList>
    </citation>
    <scope>NUCLEOTIDE SEQUENCE [LARGE SCALE GENOMIC DNA]</scope>
    <source>
        <strain evidence="3 4">PCC 6715</strain>
    </source>
</reference>